<evidence type="ECO:0000259" key="1">
    <source>
        <dbReference type="PROSITE" id="PS51186"/>
    </source>
</evidence>
<comment type="caution">
    <text evidence="2">The sequence shown here is derived from an EMBL/GenBank/DDBJ whole genome shotgun (WGS) entry which is preliminary data.</text>
</comment>
<dbReference type="PATRIC" id="fig|81035.3.peg.3756"/>
<sequence length="181" mass="20673">MQTRLVGYEDLTHTQRQQLDQLEVTREQTQFSGDIYTALNTLLVNPSPNVRGFVFLTDEKPVGFFLLKRGDCLPHWVQEDLTATLHALQIDQREQGKGLGKATLQALPAALKRKWPDIQQLMLSVDADNSAAIGLYVGQGWVDTGEAYRGRIGFERRLTLKLWHRVQTSARPPSIRRYVHY</sequence>
<dbReference type="Proteomes" id="UP000037891">
    <property type="component" value="Unassembled WGS sequence"/>
</dbReference>
<feature type="domain" description="N-acetyltransferase" evidence="1">
    <location>
        <begin position="6"/>
        <end position="161"/>
    </location>
</feature>
<organism evidence="2 3">
    <name type="scientific">Pseudomonas syringae pv. cilantro</name>
    <dbReference type="NCBI Taxonomy" id="81035"/>
    <lineage>
        <taxon>Bacteria</taxon>
        <taxon>Pseudomonadati</taxon>
        <taxon>Pseudomonadota</taxon>
        <taxon>Gammaproteobacteria</taxon>
        <taxon>Pseudomonadales</taxon>
        <taxon>Pseudomonadaceae</taxon>
        <taxon>Pseudomonas</taxon>
        <taxon>Pseudomonas syringae</taxon>
    </lineage>
</organism>
<dbReference type="AlphaFoldDB" id="A0A0N1JNP4"/>
<dbReference type="InterPro" id="IPR016181">
    <property type="entry name" value="Acyl_CoA_acyltransferase"/>
</dbReference>
<proteinExistence type="predicted"/>
<reference evidence="2 3" key="1">
    <citation type="submission" date="2015-07" db="EMBL/GenBank/DDBJ databases">
        <authorList>
            <person name="Noorani M."/>
        </authorList>
    </citation>
    <scope>NUCLEOTIDE SEQUENCE [LARGE SCALE GENOMIC DNA]</scope>
    <source>
        <strain evidence="2 3">0788_9</strain>
    </source>
</reference>
<protein>
    <submittedName>
        <fullName evidence="2">Acetyltransferase</fullName>
    </submittedName>
</protein>
<keyword evidence="2" id="KW-0808">Transferase</keyword>
<name>A0A0N1JNP4_PSESX</name>
<dbReference type="GO" id="GO:0016747">
    <property type="term" value="F:acyltransferase activity, transferring groups other than amino-acyl groups"/>
    <property type="evidence" value="ECO:0007669"/>
    <property type="project" value="InterPro"/>
</dbReference>
<dbReference type="PROSITE" id="PS51186">
    <property type="entry name" value="GNAT"/>
    <property type="match status" value="1"/>
</dbReference>
<gene>
    <name evidence="2" type="ORF">ABJ99_3510</name>
</gene>
<dbReference type="Pfam" id="PF00583">
    <property type="entry name" value="Acetyltransf_1"/>
    <property type="match status" value="1"/>
</dbReference>
<evidence type="ECO:0000313" key="2">
    <source>
        <dbReference type="EMBL" id="KPC28353.1"/>
    </source>
</evidence>
<dbReference type="SUPFAM" id="SSF55729">
    <property type="entry name" value="Acyl-CoA N-acyltransferases (Nat)"/>
    <property type="match status" value="1"/>
</dbReference>
<accession>A0A0N1JNP4</accession>
<evidence type="ECO:0000313" key="3">
    <source>
        <dbReference type="Proteomes" id="UP000037891"/>
    </source>
</evidence>
<dbReference type="EMBL" id="LGLN01000065">
    <property type="protein sequence ID" value="KPC28353.1"/>
    <property type="molecule type" value="Genomic_DNA"/>
</dbReference>
<reference evidence="2 3" key="2">
    <citation type="submission" date="2015-10" db="EMBL/GenBank/DDBJ databases">
        <title>Comparative genomics and high-throughput reverse genetic screens identify a new phytobacterial MAMP and an Arabidopsis receptor required for immune elicitation.</title>
        <authorList>
            <person name="Mott G.A."/>
            <person name="Thakur S."/>
            <person name="Wang P.W."/>
            <person name="Desveaux D."/>
            <person name="Guttman D.S."/>
        </authorList>
    </citation>
    <scope>NUCLEOTIDE SEQUENCE [LARGE SCALE GENOMIC DNA]</scope>
    <source>
        <strain evidence="2 3">0788_9</strain>
    </source>
</reference>
<dbReference type="RefSeq" id="WP_054086734.1">
    <property type="nucleotide sequence ID" value="NZ_LGLN01000065.1"/>
</dbReference>
<dbReference type="CDD" id="cd04301">
    <property type="entry name" value="NAT_SF"/>
    <property type="match status" value="1"/>
</dbReference>
<dbReference type="Gene3D" id="3.40.630.30">
    <property type="match status" value="1"/>
</dbReference>
<dbReference type="InterPro" id="IPR000182">
    <property type="entry name" value="GNAT_dom"/>
</dbReference>